<feature type="domain" description="HTH luxR-type" evidence="1">
    <location>
        <begin position="1"/>
        <end position="51"/>
    </location>
</feature>
<dbReference type="SUPFAM" id="SSF46894">
    <property type="entry name" value="C-terminal effector domain of the bipartite response regulators"/>
    <property type="match status" value="1"/>
</dbReference>
<reference evidence="2 3" key="1">
    <citation type="submission" date="2019-03" db="EMBL/GenBank/DDBJ databases">
        <title>Lake Tanganyika Metagenome-Assembled Genomes (MAGs).</title>
        <authorList>
            <person name="Tran P."/>
        </authorList>
    </citation>
    <scope>NUCLEOTIDE SEQUENCE [LARGE SCALE GENOMIC DNA]</scope>
    <source>
        <strain evidence="2">K_DeepCast_65m_m2_236</strain>
    </source>
</reference>
<name>A0A937X084_9BACT</name>
<dbReference type="InterPro" id="IPR016032">
    <property type="entry name" value="Sig_transdc_resp-reg_C-effctor"/>
</dbReference>
<gene>
    <name evidence="2" type="ORF">FJZ00_00480</name>
</gene>
<protein>
    <recommendedName>
        <fullName evidence="1">HTH luxR-type domain-containing protein</fullName>
    </recommendedName>
</protein>
<dbReference type="EMBL" id="VGJX01000011">
    <property type="protein sequence ID" value="MBM3273596.1"/>
    <property type="molecule type" value="Genomic_DNA"/>
</dbReference>
<dbReference type="InterPro" id="IPR000792">
    <property type="entry name" value="Tscrpt_reg_LuxR_C"/>
</dbReference>
<dbReference type="GO" id="GO:0003677">
    <property type="term" value="F:DNA binding"/>
    <property type="evidence" value="ECO:0007669"/>
    <property type="project" value="InterPro"/>
</dbReference>
<organism evidence="2 3">
    <name type="scientific">Candidatus Tanganyikabacteria bacterium</name>
    <dbReference type="NCBI Taxonomy" id="2961651"/>
    <lineage>
        <taxon>Bacteria</taxon>
        <taxon>Bacillati</taxon>
        <taxon>Candidatus Sericytochromatia</taxon>
        <taxon>Candidatus Tanganyikabacteria</taxon>
    </lineage>
</organism>
<sequence>MLLLLDGLNGEGIGERLGIAASTVKNILSVIYGKLCVRGRPEAIALLSQSLRRP</sequence>
<dbReference type="Pfam" id="PF00196">
    <property type="entry name" value="GerE"/>
    <property type="match status" value="1"/>
</dbReference>
<proteinExistence type="predicted"/>
<dbReference type="PROSITE" id="PS50043">
    <property type="entry name" value="HTH_LUXR_2"/>
    <property type="match status" value="1"/>
</dbReference>
<accession>A0A937X084</accession>
<evidence type="ECO:0000313" key="2">
    <source>
        <dbReference type="EMBL" id="MBM3273596.1"/>
    </source>
</evidence>
<dbReference type="SMART" id="SM00421">
    <property type="entry name" value="HTH_LUXR"/>
    <property type="match status" value="1"/>
</dbReference>
<evidence type="ECO:0000259" key="1">
    <source>
        <dbReference type="PROSITE" id="PS50043"/>
    </source>
</evidence>
<dbReference type="Proteomes" id="UP000703893">
    <property type="component" value="Unassembled WGS sequence"/>
</dbReference>
<dbReference type="AlphaFoldDB" id="A0A937X084"/>
<dbReference type="Gene3D" id="1.10.10.10">
    <property type="entry name" value="Winged helix-like DNA-binding domain superfamily/Winged helix DNA-binding domain"/>
    <property type="match status" value="1"/>
</dbReference>
<dbReference type="InterPro" id="IPR036388">
    <property type="entry name" value="WH-like_DNA-bd_sf"/>
</dbReference>
<comment type="caution">
    <text evidence="2">The sequence shown here is derived from an EMBL/GenBank/DDBJ whole genome shotgun (WGS) entry which is preliminary data.</text>
</comment>
<dbReference type="GO" id="GO:0006355">
    <property type="term" value="P:regulation of DNA-templated transcription"/>
    <property type="evidence" value="ECO:0007669"/>
    <property type="project" value="InterPro"/>
</dbReference>
<evidence type="ECO:0000313" key="3">
    <source>
        <dbReference type="Proteomes" id="UP000703893"/>
    </source>
</evidence>